<evidence type="ECO:0000313" key="2">
    <source>
        <dbReference type="EMBL" id="MBB5576233.1"/>
    </source>
</evidence>
<feature type="region of interest" description="Disordered" evidence="1">
    <location>
        <begin position="1"/>
        <end position="35"/>
    </location>
</feature>
<dbReference type="RefSeq" id="WP_037155997.1">
    <property type="nucleotide sequence ID" value="NZ_JACHBI010000011.1"/>
</dbReference>
<accession>A0A7W8XV92</accession>
<dbReference type="AlphaFoldDB" id="A0A7W8XV92"/>
<reference evidence="2 3" key="1">
    <citation type="submission" date="2020-08" db="EMBL/GenBank/DDBJ databases">
        <title>Genomic Encyclopedia of Type Strains, Phase IV (KMG-V): Genome sequencing to study the core and pangenomes of soil and plant-associated prokaryotes.</title>
        <authorList>
            <person name="Whitman W."/>
        </authorList>
    </citation>
    <scope>NUCLEOTIDE SEQUENCE [LARGE SCALE GENOMIC DNA]</scope>
    <source>
        <strain evidence="2 3">SEMIA 4064</strain>
    </source>
</reference>
<protein>
    <submittedName>
        <fullName evidence="2">Uncharacterized protein</fullName>
    </submittedName>
</protein>
<sequence length="61" mass="6654">MAAVQQKNLKDTVTIRHLSPQSTPKRRGRSEKNSAGATGLILMDILLIPHVQDNIPILPVA</sequence>
<evidence type="ECO:0000313" key="3">
    <source>
        <dbReference type="Proteomes" id="UP000549882"/>
    </source>
</evidence>
<dbReference type="EMBL" id="JACHBI010000011">
    <property type="protein sequence ID" value="MBB5576233.1"/>
    <property type="molecule type" value="Genomic_DNA"/>
</dbReference>
<name>A0A7W8XV92_9HYPH</name>
<comment type="caution">
    <text evidence="2">The sequence shown here is derived from an EMBL/GenBank/DDBJ whole genome shotgun (WGS) entry which is preliminary data.</text>
</comment>
<gene>
    <name evidence="2" type="ORF">GGD50_004868</name>
</gene>
<keyword evidence="3" id="KW-1185">Reference proteome</keyword>
<dbReference type="Proteomes" id="UP000549882">
    <property type="component" value="Unassembled WGS sequence"/>
</dbReference>
<evidence type="ECO:0000256" key="1">
    <source>
        <dbReference type="SAM" id="MobiDB-lite"/>
    </source>
</evidence>
<proteinExistence type="predicted"/>
<organism evidence="2 3">
    <name type="scientific">Rhizobium paranaense</name>
    <dbReference type="NCBI Taxonomy" id="1650438"/>
    <lineage>
        <taxon>Bacteria</taxon>
        <taxon>Pseudomonadati</taxon>
        <taxon>Pseudomonadota</taxon>
        <taxon>Alphaproteobacteria</taxon>
        <taxon>Hyphomicrobiales</taxon>
        <taxon>Rhizobiaceae</taxon>
        <taxon>Rhizobium/Agrobacterium group</taxon>
        <taxon>Rhizobium</taxon>
    </lineage>
</organism>